<keyword evidence="2" id="KW-0687">Ribonucleoprotein</keyword>
<dbReference type="CDD" id="cd04301">
    <property type="entry name" value="NAT_SF"/>
    <property type="match status" value="1"/>
</dbReference>
<keyword evidence="3" id="KW-1185">Reference proteome</keyword>
<keyword evidence="2" id="KW-0689">Ribosomal protein</keyword>
<dbReference type="InterPro" id="IPR016181">
    <property type="entry name" value="Acyl_CoA_acyltransferase"/>
</dbReference>
<proteinExistence type="predicted"/>
<protein>
    <submittedName>
        <fullName evidence="2">Ribosomal protein S18 acetylase RimI</fullName>
    </submittedName>
</protein>
<dbReference type="Gene3D" id="3.40.630.30">
    <property type="match status" value="1"/>
</dbReference>
<accession>A0A1T4K6I0</accession>
<dbReference type="GO" id="GO:0016747">
    <property type="term" value="F:acyltransferase activity, transferring groups other than amino-acyl groups"/>
    <property type="evidence" value="ECO:0007669"/>
    <property type="project" value="InterPro"/>
</dbReference>
<sequence length="190" mass="22147">MKDLIIRKALEEDREAIALISARAFNNDWKLLSTDENKIARILAPGVFIDVYDVAIVNQKIVGFISLVTKNERAQYIKEKVFQKEVGFFKGYAMAMMLKKEFEEPLHFNTDQVYVDILGVDPDFNHQGIGSQLLQHTIENNKQKEISLKVTSINENAINCYTKKGFHEFKREKVKYPKQMGFDEFIYMKR</sequence>
<dbReference type="InterPro" id="IPR000182">
    <property type="entry name" value="GNAT_dom"/>
</dbReference>
<dbReference type="PANTHER" id="PTHR43617">
    <property type="entry name" value="L-AMINO ACID N-ACETYLTRANSFERASE"/>
    <property type="match status" value="1"/>
</dbReference>
<dbReference type="Proteomes" id="UP000243297">
    <property type="component" value="Unassembled WGS sequence"/>
</dbReference>
<name>A0A1T4K6I0_9FIRM</name>
<dbReference type="PANTHER" id="PTHR43617:SF22">
    <property type="entry name" value="L-AMINO ACID N-ACETYLTRANSFERASE AAAT"/>
    <property type="match status" value="1"/>
</dbReference>
<organism evidence="2 3">
    <name type="scientific">Anaerorhabdus furcosa</name>
    <dbReference type="NCBI Taxonomy" id="118967"/>
    <lineage>
        <taxon>Bacteria</taxon>
        <taxon>Bacillati</taxon>
        <taxon>Bacillota</taxon>
        <taxon>Erysipelotrichia</taxon>
        <taxon>Erysipelotrichales</taxon>
        <taxon>Erysipelotrichaceae</taxon>
        <taxon>Anaerorhabdus</taxon>
    </lineage>
</organism>
<feature type="domain" description="N-acetyltransferase" evidence="1">
    <location>
        <begin position="4"/>
        <end position="190"/>
    </location>
</feature>
<evidence type="ECO:0000313" key="3">
    <source>
        <dbReference type="Proteomes" id="UP000243297"/>
    </source>
</evidence>
<dbReference type="OrthoDB" id="5319888at2"/>
<evidence type="ECO:0000313" key="2">
    <source>
        <dbReference type="EMBL" id="SJZ38026.1"/>
    </source>
</evidence>
<reference evidence="3" key="1">
    <citation type="submission" date="2017-02" db="EMBL/GenBank/DDBJ databases">
        <authorList>
            <person name="Varghese N."/>
            <person name="Submissions S."/>
        </authorList>
    </citation>
    <scope>NUCLEOTIDE SEQUENCE [LARGE SCALE GENOMIC DNA]</scope>
    <source>
        <strain evidence="3">ATCC 25662</strain>
    </source>
</reference>
<dbReference type="PROSITE" id="PS51186">
    <property type="entry name" value="GNAT"/>
    <property type="match status" value="1"/>
</dbReference>
<evidence type="ECO:0000259" key="1">
    <source>
        <dbReference type="PROSITE" id="PS51186"/>
    </source>
</evidence>
<dbReference type="Pfam" id="PF00583">
    <property type="entry name" value="Acetyltransf_1"/>
    <property type="match status" value="1"/>
</dbReference>
<dbReference type="SUPFAM" id="SSF55729">
    <property type="entry name" value="Acyl-CoA N-acyltransferases (Nat)"/>
    <property type="match status" value="1"/>
</dbReference>
<dbReference type="GO" id="GO:0005840">
    <property type="term" value="C:ribosome"/>
    <property type="evidence" value="ECO:0007669"/>
    <property type="project" value="UniProtKB-KW"/>
</dbReference>
<dbReference type="InterPro" id="IPR050276">
    <property type="entry name" value="MshD_Acetyltransferase"/>
</dbReference>
<dbReference type="STRING" id="118967.SAMN02745191_0348"/>
<dbReference type="RefSeq" id="WP_159443681.1">
    <property type="nucleotide sequence ID" value="NZ_FUWY01000001.1"/>
</dbReference>
<dbReference type="EMBL" id="FUWY01000001">
    <property type="protein sequence ID" value="SJZ38026.1"/>
    <property type="molecule type" value="Genomic_DNA"/>
</dbReference>
<gene>
    <name evidence="2" type="ORF">SAMN02745191_0348</name>
</gene>
<dbReference type="AlphaFoldDB" id="A0A1T4K6I0"/>